<dbReference type="EMBL" id="NAAC01000051">
    <property type="protein sequence ID" value="RDJ01489.1"/>
    <property type="molecule type" value="Genomic_DNA"/>
</dbReference>
<evidence type="ECO:0000256" key="3">
    <source>
        <dbReference type="ARBA" id="ARBA00023163"/>
    </source>
</evidence>
<dbReference type="OrthoDB" id="7285481at2"/>
<sequence>MPSASGRADMPTDLGVPSMVRSACRFLEVNIAGTVGVEELASRMGTNRNTLNKAFNQAFGVGPITWLRQRRCSVAAQLLREGSESILNIALTVGYEDANNFSTAFRKIYDQCPMEFRKKFKTQRPVE</sequence>
<organism evidence="5 6">
    <name type="scientific">Rhizobium grahamii</name>
    <dbReference type="NCBI Taxonomy" id="1120045"/>
    <lineage>
        <taxon>Bacteria</taxon>
        <taxon>Pseudomonadati</taxon>
        <taxon>Pseudomonadota</taxon>
        <taxon>Alphaproteobacteria</taxon>
        <taxon>Hyphomicrobiales</taxon>
        <taxon>Rhizobiaceae</taxon>
        <taxon>Rhizobium/Agrobacterium group</taxon>
        <taxon>Rhizobium</taxon>
    </lineage>
</organism>
<dbReference type="PRINTS" id="PR00032">
    <property type="entry name" value="HTHARAC"/>
</dbReference>
<dbReference type="GO" id="GO:0043565">
    <property type="term" value="F:sequence-specific DNA binding"/>
    <property type="evidence" value="ECO:0007669"/>
    <property type="project" value="InterPro"/>
</dbReference>
<dbReference type="SUPFAM" id="SSF46689">
    <property type="entry name" value="Homeodomain-like"/>
    <property type="match status" value="2"/>
</dbReference>
<dbReference type="InterPro" id="IPR020449">
    <property type="entry name" value="Tscrpt_reg_AraC-type_HTH"/>
</dbReference>
<keyword evidence="3" id="KW-0804">Transcription</keyword>
<gene>
    <name evidence="5" type="ORF">B5K06_34135</name>
</gene>
<dbReference type="SMART" id="SM00342">
    <property type="entry name" value="HTH_ARAC"/>
    <property type="match status" value="1"/>
</dbReference>
<name>A0A370KFI8_9HYPH</name>
<protein>
    <recommendedName>
        <fullName evidence="4">HTH araC/xylS-type domain-containing protein</fullName>
    </recommendedName>
</protein>
<dbReference type="Gene3D" id="1.10.10.60">
    <property type="entry name" value="Homeodomain-like"/>
    <property type="match status" value="2"/>
</dbReference>
<dbReference type="PROSITE" id="PS01124">
    <property type="entry name" value="HTH_ARAC_FAMILY_2"/>
    <property type="match status" value="1"/>
</dbReference>
<evidence type="ECO:0000313" key="6">
    <source>
        <dbReference type="Proteomes" id="UP000254939"/>
    </source>
</evidence>
<evidence type="ECO:0000259" key="4">
    <source>
        <dbReference type="PROSITE" id="PS01124"/>
    </source>
</evidence>
<keyword evidence="1" id="KW-0805">Transcription regulation</keyword>
<dbReference type="PANTHER" id="PTHR46796">
    <property type="entry name" value="HTH-TYPE TRANSCRIPTIONAL ACTIVATOR RHAS-RELATED"/>
    <property type="match status" value="1"/>
</dbReference>
<dbReference type="Proteomes" id="UP000254939">
    <property type="component" value="Unassembled WGS sequence"/>
</dbReference>
<keyword evidence="2" id="KW-0238">DNA-binding</keyword>
<dbReference type="InterPro" id="IPR009057">
    <property type="entry name" value="Homeodomain-like_sf"/>
</dbReference>
<feature type="domain" description="HTH araC/xylS-type" evidence="4">
    <location>
        <begin position="21"/>
        <end position="119"/>
    </location>
</feature>
<evidence type="ECO:0000256" key="1">
    <source>
        <dbReference type="ARBA" id="ARBA00023015"/>
    </source>
</evidence>
<dbReference type="InterPro" id="IPR018060">
    <property type="entry name" value="HTH_AraC"/>
</dbReference>
<dbReference type="GO" id="GO:0003700">
    <property type="term" value="F:DNA-binding transcription factor activity"/>
    <property type="evidence" value="ECO:0007669"/>
    <property type="project" value="InterPro"/>
</dbReference>
<evidence type="ECO:0000313" key="5">
    <source>
        <dbReference type="EMBL" id="RDJ01489.1"/>
    </source>
</evidence>
<accession>A0A370KFI8</accession>
<dbReference type="AlphaFoldDB" id="A0A370KFI8"/>
<comment type="caution">
    <text evidence="5">The sequence shown here is derived from an EMBL/GenBank/DDBJ whole genome shotgun (WGS) entry which is preliminary data.</text>
</comment>
<dbReference type="Pfam" id="PF12833">
    <property type="entry name" value="HTH_18"/>
    <property type="match status" value="1"/>
</dbReference>
<reference evidence="5 6" key="1">
    <citation type="submission" date="2017-03" db="EMBL/GenBank/DDBJ databases">
        <title>Genome analysis of Rhizobial strains effectives or ineffectives for nitrogen fixation isolated from bean seeds.</title>
        <authorList>
            <person name="Peralta H."/>
            <person name="Aguilar-Vera A."/>
            <person name="Mora Y."/>
            <person name="Vargas-Lagunas C."/>
            <person name="Girard L."/>
            <person name="Mora J."/>
        </authorList>
    </citation>
    <scope>NUCLEOTIDE SEQUENCE [LARGE SCALE GENOMIC DNA]</scope>
    <source>
        <strain evidence="5 6">CCGM3</strain>
    </source>
</reference>
<evidence type="ECO:0000256" key="2">
    <source>
        <dbReference type="ARBA" id="ARBA00023125"/>
    </source>
</evidence>
<proteinExistence type="predicted"/>
<dbReference type="InterPro" id="IPR050204">
    <property type="entry name" value="AraC_XylS_family_regulators"/>
</dbReference>